<proteinExistence type="predicted"/>
<evidence type="ECO:0000313" key="2">
    <source>
        <dbReference type="EMBL" id="QSZ26568.1"/>
    </source>
</evidence>
<dbReference type="Pfam" id="PF22483">
    <property type="entry name" value="Mu-transpos_C_2"/>
    <property type="match status" value="1"/>
</dbReference>
<feature type="domain" description="Integrase catalytic" evidence="1">
    <location>
        <begin position="129"/>
        <end position="302"/>
    </location>
</feature>
<protein>
    <submittedName>
        <fullName evidence="2">IS21 family transposase</fullName>
    </submittedName>
</protein>
<dbReference type="NCBIfam" id="NF033546">
    <property type="entry name" value="transpos_IS21"/>
    <property type="match status" value="1"/>
</dbReference>
<sequence>MLTMTQVKNIKKLYYSKGKKVNEIVKITGHNYRTVMKYLEKDDFNQTVGRKEGDKRGRPRKIEPVKPIIDRWLEEDKTAPVKQRHTAKKIYTRLKEEHGELLNVGYRTIAYYVAKRKKEVYKDEEGYIPLEHPKGEAQVDFGQAIFYEKGKRIEGHYLNMTFPYSNGGYTQVFKGENQECLLEGMKRIFEYIEHVPYKIWFDNLSAAVIMGKNKERKLVEQFERFALHYGFEANFCNPNSGHEKGNVKNKVGYHRRNLFVPIPHFENIDEYNKKLLKLSGIDMKREHYKKGELIEKLLEEEKDFMFKLPEKEFEVCRIKTVITDKYGKAEYETNLYSTSPVYAGEEVIVKATADKVVIMNKDFRTIVTHERIYDKYKESMKWYPYLEALARRPKAIKYTKFFNELPDIWKDYIDNQDNEGKKRSIKALMKMIEGDEDLGLINATKAIEETLNNGINDIDSIIATYYRIRNMGNIAINEINLKDNIPKIKEYQSDINIYDSLCKRQVPAI</sequence>
<reference evidence="2" key="1">
    <citation type="submission" date="2020-08" db="EMBL/GenBank/DDBJ databases">
        <title>Genomic insights into the carbon and energy metabolism of the first obligate autotrophic acetogenic bacterium Aceticella autotrophica gen. nov., sp. nov.</title>
        <authorList>
            <person name="Toshchakov S.V."/>
            <person name="Elcheninov A.G."/>
            <person name="Kublanov I.V."/>
            <person name="Frolov E.N."/>
            <person name="Lebedinsky A.V."/>
        </authorList>
    </citation>
    <scope>NUCLEOTIDE SEQUENCE</scope>
    <source>
        <strain evidence="2">3443-3Ac</strain>
    </source>
</reference>
<keyword evidence="3" id="KW-1185">Reference proteome</keyword>
<dbReference type="PANTHER" id="PTHR35004:SF7">
    <property type="entry name" value="INTEGRASE PROTEIN"/>
    <property type="match status" value="1"/>
</dbReference>
<name>A0A974Y2W5_9THEO</name>
<accession>A0A974Y2W5</accession>
<dbReference type="Proteomes" id="UP000671913">
    <property type="component" value="Chromosome"/>
</dbReference>
<organism evidence="2 3">
    <name type="scientific">Aceticella autotrophica</name>
    <dbReference type="NCBI Taxonomy" id="2755338"/>
    <lineage>
        <taxon>Bacteria</taxon>
        <taxon>Bacillati</taxon>
        <taxon>Bacillota</taxon>
        <taxon>Clostridia</taxon>
        <taxon>Thermoanaerobacterales</taxon>
        <taxon>Thermoanaerobacteraceae</taxon>
        <taxon>Aceticella</taxon>
    </lineage>
</organism>
<gene>
    <name evidence="2" type="ORF">ACETAC_06515</name>
</gene>
<dbReference type="InterPro" id="IPR054353">
    <property type="entry name" value="IstA-like_C"/>
</dbReference>
<dbReference type="InterPro" id="IPR001584">
    <property type="entry name" value="Integrase_cat-core"/>
</dbReference>
<dbReference type="KEGG" id="aaut:ACETAC_06515"/>
<evidence type="ECO:0000313" key="3">
    <source>
        <dbReference type="Proteomes" id="UP000671913"/>
    </source>
</evidence>
<dbReference type="AlphaFoldDB" id="A0A974Y2W5"/>
<dbReference type="EMBL" id="CP060096">
    <property type="protein sequence ID" value="QSZ26568.1"/>
    <property type="molecule type" value="Genomic_DNA"/>
</dbReference>
<dbReference type="PROSITE" id="PS50994">
    <property type="entry name" value="INTEGRASE"/>
    <property type="match status" value="1"/>
</dbReference>
<dbReference type="RefSeq" id="WP_284679243.1">
    <property type="nucleotide sequence ID" value="NZ_CP060096.1"/>
</dbReference>
<dbReference type="GO" id="GO:0015074">
    <property type="term" value="P:DNA integration"/>
    <property type="evidence" value="ECO:0007669"/>
    <property type="project" value="InterPro"/>
</dbReference>
<evidence type="ECO:0000259" key="1">
    <source>
        <dbReference type="PROSITE" id="PS50994"/>
    </source>
</evidence>
<dbReference type="PANTHER" id="PTHR35004">
    <property type="entry name" value="TRANSPOSASE RV3428C-RELATED"/>
    <property type="match status" value="1"/>
</dbReference>